<evidence type="ECO:0000313" key="1">
    <source>
        <dbReference type="EMBL" id="HEA87564.1"/>
    </source>
</evidence>
<name>A0A7C3EY90_UNCW3</name>
<sequence length="87" mass="8928">MGILWVVVACAVLVVAVAGLRCQFVAGLGGWRVLGPEGGWLWEMVAGVDRGVVPAIFCGMSFPGRAVAGKGKEVISELAESAEVGGR</sequence>
<reference evidence="2" key="1">
    <citation type="journal article" date="2020" name="mSystems">
        <title>Genome- and Community-Level Interaction Insights into Carbon Utilization and Element Cycling Functions of Hydrothermarchaeota in Hydrothermal Sediment.</title>
        <authorList>
            <person name="Zhou Z."/>
            <person name="Liu Y."/>
            <person name="Xu W."/>
            <person name="Pan J."/>
            <person name="Luo Z.H."/>
            <person name="Li M."/>
        </authorList>
    </citation>
    <scope>NUCLEOTIDE SEQUENCE [LARGE SCALE GENOMIC DNA]</scope>
    <source>
        <strain evidence="1">SpSt-265</strain>
        <strain evidence="2">SpSt-465</strain>
    </source>
</reference>
<gene>
    <name evidence="1" type="ORF">ENP94_06100</name>
    <name evidence="2" type="ORF">ENS16_00355</name>
</gene>
<dbReference type="EMBL" id="DSLG01000007">
    <property type="protein sequence ID" value="HEA87564.1"/>
    <property type="molecule type" value="Genomic_DNA"/>
</dbReference>
<evidence type="ECO:0000313" key="2">
    <source>
        <dbReference type="EMBL" id="HFJ53133.1"/>
    </source>
</evidence>
<accession>A0A7C3EY90</accession>
<comment type="caution">
    <text evidence="2">The sequence shown here is derived from an EMBL/GenBank/DDBJ whole genome shotgun (WGS) entry which is preliminary data.</text>
</comment>
<organism evidence="2">
    <name type="scientific">candidate division WOR-3 bacterium</name>
    <dbReference type="NCBI Taxonomy" id="2052148"/>
    <lineage>
        <taxon>Bacteria</taxon>
        <taxon>Bacteria division WOR-3</taxon>
    </lineage>
</organism>
<dbReference type="AlphaFoldDB" id="A0A7C3EY90"/>
<dbReference type="EMBL" id="DSTU01000001">
    <property type="protein sequence ID" value="HFJ53133.1"/>
    <property type="molecule type" value="Genomic_DNA"/>
</dbReference>
<protein>
    <submittedName>
        <fullName evidence="2">Uncharacterized protein</fullName>
    </submittedName>
</protein>
<proteinExistence type="predicted"/>